<name>A0ABP7SSW8_9SPHN</name>
<evidence type="ECO:0000256" key="16">
    <source>
        <dbReference type="SAM" id="MobiDB-lite"/>
    </source>
</evidence>
<dbReference type="EMBL" id="BAABBQ010000001">
    <property type="protein sequence ID" value="GAA4015966.1"/>
    <property type="molecule type" value="Genomic_DNA"/>
</dbReference>
<evidence type="ECO:0000256" key="3">
    <source>
        <dbReference type="ARBA" id="ARBA00022763"/>
    </source>
</evidence>
<keyword evidence="1" id="KW-0540">Nuclease</keyword>
<keyword evidence="9" id="KW-0234">DNA repair</keyword>
<dbReference type="Pfam" id="PF00580">
    <property type="entry name" value="UvrD-helicase"/>
    <property type="match status" value="1"/>
</dbReference>
<comment type="catalytic activity">
    <reaction evidence="11">
        <text>Couples ATP hydrolysis with the unwinding of duplex DNA by translocating in the 3'-5' direction.</text>
        <dbReference type="EC" id="5.6.2.4"/>
    </reaction>
</comment>
<keyword evidence="20" id="KW-1185">Reference proteome</keyword>
<evidence type="ECO:0000256" key="11">
    <source>
        <dbReference type="ARBA" id="ARBA00034617"/>
    </source>
</evidence>
<evidence type="ECO:0000256" key="2">
    <source>
        <dbReference type="ARBA" id="ARBA00022741"/>
    </source>
</evidence>
<reference evidence="20" key="1">
    <citation type="journal article" date="2019" name="Int. J. Syst. Evol. Microbiol.">
        <title>The Global Catalogue of Microorganisms (GCM) 10K type strain sequencing project: providing services to taxonomists for standard genome sequencing and annotation.</title>
        <authorList>
            <consortium name="The Broad Institute Genomics Platform"/>
            <consortium name="The Broad Institute Genome Sequencing Center for Infectious Disease"/>
            <person name="Wu L."/>
            <person name="Ma J."/>
        </authorList>
    </citation>
    <scope>NUCLEOTIDE SEQUENCE [LARGE SCALE GENOMIC DNA]</scope>
    <source>
        <strain evidence="20">JCM 17563</strain>
    </source>
</reference>
<dbReference type="SUPFAM" id="SSF52540">
    <property type="entry name" value="P-loop containing nucleoside triphosphate hydrolases"/>
    <property type="match status" value="1"/>
</dbReference>
<dbReference type="InterPro" id="IPR027417">
    <property type="entry name" value="P-loop_NTPase"/>
</dbReference>
<dbReference type="PROSITE" id="PS51217">
    <property type="entry name" value="UVRD_HELICASE_CTER"/>
    <property type="match status" value="1"/>
</dbReference>
<comment type="catalytic activity">
    <reaction evidence="14">
        <text>ATP + H2O = ADP + phosphate + H(+)</text>
        <dbReference type="Rhea" id="RHEA:13065"/>
        <dbReference type="ChEBI" id="CHEBI:15377"/>
        <dbReference type="ChEBI" id="CHEBI:15378"/>
        <dbReference type="ChEBI" id="CHEBI:30616"/>
        <dbReference type="ChEBI" id="CHEBI:43474"/>
        <dbReference type="ChEBI" id="CHEBI:456216"/>
        <dbReference type="EC" id="5.6.2.4"/>
    </reaction>
</comment>
<evidence type="ECO:0000256" key="7">
    <source>
        <dbReference type="ARBA" id="ARBA00022840"/>
    </source>
</evidence>
<keyword evidence="5 15" id="KW-0347">Helicase</keyword>
<dbReference type="PROSITE" id="PS51198">
    <property type="entry name" value="UVRD_HELICASE_ATP_BIND"/>
    <property type="match status" value="1"/>
</dbReference>
<accession>A0ABP7SSW8</accession>
<evidence type="ECO:0000256" key="12">
    <source>
        <dbReference type="ARBA" id="ARBA00034808"/>
    </source>
</evidence>
<keyword evidence="3" id="KW-0227">DNA damage</keyword>
<evidence type="ECO:0000256" key="5">
    <source>
        <dbReference type="ARBA" id="ARBA00022806"/>
    </source>
</evidence>
<evidence type="ECO:0000259" key="18">
    <source>
        <dbReference type="PROSITE" id="PS51217"/>
    </source>
</evidence>
<dbReference type="InterPro" id="IPR011604">
    <property type="entry name" value="PDDEXK-like_dom_sf"/>
</dbReference>
<evidence type="ECO:0000256" key="15">
    <source>
        <dbReference type="PROSITE-ProRule" id="PRU00560"/>
    </source>
</evidence>
<evidence type="ECO:0000256" key="8">
    <source>
        <dbReference type="ARBA" id="ARBA00023125"/>
    </source>
</evidence>
<keyword evidence="8" id="KW-0238">DNA-binding</keyword>
<evidence type="ECO:0000313" key="19">
    <source>
        <dbReference type="EMBL" id="GAA4015966.1"/>
    </source>
</evidence>
<dbReference type="RefSeq" id="WP_344706625.1">
    <property type="nucleotide sequence ID" value="NZ_BAABBQ010000001.1"/>
</dbReference>
<evidence type="ECO:0000256" key="9">
    <source>
        <dbReference type="ARBA" id="ARBA00023204"/>
    </source>
</evidence>
<dbReference type="EC" id="5.6.2.4" evidence="12"/>
<dbReference type="NCBIfam" id="TIGR02784">
    <property type="entry name" value="addA_alphas"/>
    <property type="match status" value="1"/>
</dbReference>
<evidence type="ECO:0000313" key="20">
    <source>
        <dbReference type="Proteomes" id="UP001500235"/>
    </source>
</evidence>
<keyword evidence="6" id="KW-0269">Exonuclease</keyword>
<dbReference type="PANTHER" id="PTHR11070">
    <property type="entry name" value="UVRD / RECB / PCRA DNA HELICASE FAMILY MEMBER"/>
    <property type="match status" value="1"/>
</dbReference>
<feature type="binding site" evidence="15">
    <location>
        <begin position="28"/>
        <end position="35"/>
    </location>
    <ligand>
        <name>ATP</name>
        <dbReference type="ChEBI" id="CHEBI:30616"/>
    </ligand>
</feature>
<dbReference type="Proteomes" id="UP001500235">
    <property type="component" value="Unassembled WGS sequence"/>
</dbReference>
<dbReference type="Pfam" id="PF12705">
    <property type="entry name" value="PDDEXK_1"/>
    <property type="match status" value="1"/>
</dbReference>
<dbReference type="PANTHER" id="PTHR11070:SF2">
    <property type="entry name" value="ATP-DEPENDENT DNA HELICASE SRS2"/>
    <property type="match status" value="1"/>
</dbReference>
<organism evidence="19 20">
    <name type="scientific">Sphingomonas swuensis</name>
    <dbReference type="NCBI Taxonomy" id="977800"/>
    <lineage>
        <taxon>Bacteria</taxon>
        <taxon>Pseudomonadati</taxon>
        <taxon>Pseudomonadota</taxon>
        <taxon>Alphaproteobacteria</taxon>
        <taxon>Sphingomonadales</taxon>
        <taxon>Sphingomonadaceae</taxon>
        <taxon>Sphingomonas</taxon>
    </lineage>
</organism>
<dbReference type="InterPro" id="IPR014151">
    <property type="entry name" value="DNA_helicase_AddA"/>
</dbReference>
<evidence type="ECO:0000256" key="1">
    <source>
        <dbReference type="ARBA" id="ARBA00022722"/>
    </source>
</evidence>
<evidence type="ECO:0000259" key="17">
    <source>
        <dbReference type="PROSITE" id="PS51198"/>
    </source>
</evidence>
<comment type="caution">
    <text evidence="19">The sequence shown here is derived from an EMBL/GenBank/DDBJ whole genome shotgun (WGS) entry which is preliminary data.</text>
</comment>
<dbReference type="InterPro" id="IPR014016">
    <property type="entry name" value="UvrD-like_ATP-bd"/>
</dbReference>
<protein>
    <recommendedName>
        <fullName evidence="12">DNA 3'-5' helicase</fullName>
        <ecNumber evidence="12">5.6.2.4</ecNumber>
    </recommendedName>
    <alternativeName>
        <fullName evidence="13">DNA 3'-5' helicase II</fullName>
    </alternativeName>
</protein>
<evidence type="ECO:0000256" key="4">
    <source>
        <dbReference type="ARBA" id="ARBA00022801"/>
    </source>
</evidence>
<keyword evidence="7 15" id="KW-0067">ATP-binding</keyword>
<keyword evidence="2 15" id="KW-0547">Nucleotide-binding</keyword>
<evidence type="ECO:0000256" key="14">
    <source>
        <dbReference type="ARBA" id="ARBA00048988"/>
    </source>
</evidence>
<dbReference type="Pfam" id="PF13361">
    <property type="entry name" value="UvrD_C"/>
    <property type="match status" value="1"/>
</dbReference>
<proteinExistence type="predicted"/>
<evidence type="ECO:0000256" key="6">
    <source>
        <dbReference type="ARBA" id="ARBA00022839"/>
    </source>
</evidence>
<sequence length="1137" mass="124308">MARVTKPKKLQPDQLAAVDPFIHASLSASAGTGKTQVLTARVLRLLLVGAAPESILCLTFTKAAAAEMAERVGHQLAAWVRLDDDDLADALQAIGAEPGREALGTARSLFARVLDCPGGLRIQTIHSFCQTLLSAFPAEAEIGAGFRPIEGREEQALVERTLATLAEQSDRTDRAFLADLEVLADRMSEEQVRSYLRQCAASEGLEPFRLPEAVEPALRGLVGLPPEDIQELVARRCHDDVFDCDTLQQFVEANRTWGTASGQKMVERIEAWLALPSDQRCADLSDFAHATLLTGKGERRKVKSLIKHWPEAEEGCDRLCAELEELLSLLRRDALIRTMAAGLRAGARFGVAYAAAKRAGGLADFDDLIRWTRDLLAKPGIGEWVRFKLDRRTDHLLVDEAQDTNAAQWAIVKALVEEYWAGQGSGSEHRTLFIVGDFKQAIYGFQGTDPKEFDAAQRYFRAAAEGGPLPFKDLSITASFRSSQAVLDLVDEVLREDGPEALGLTRPLEPHRAFHASRPGSVELLVPFSLELPEAEEDDGEEQWEDEDRRAYADSLAARIAALIEEAPLLASTRRPLTAGDILVLLRTRNLAGLLVARLAEHGVPTAGVDRLTLSKPLAVRDLLSAMQFAVQPLDDLNLAALLVSPLVGWSQDELYGLAHGDRARLWVELGRRRDENALYATTRASLQELLAAADYEGPHAFLERILSGAMDGRRKLLGRLGRDKRDPIGELVAAALTFEAQESAGLQRFLHWFASGEVEVKRDPDARHNAVRVMTVHGAKGLEAPVVIIADATADPDQLGAINPPLLIDGGQGSFPVIRPRKSELCEPFTSRVEEEKERDRQEHLRLGYVALTRAAERLIVGGLQPRRGEIKPLSWHAKVRSALERLGAEVLDDGTLRLARHGPPVLVAERRRIELPARVLPEWARNPAPVEARPPRPLAPSQLSPDRESSPPPGPGLRAAAERGRLLHALFERLPATVPSERRAAALAWLERNAAVGDFAQRVELVDSALSVIEDPAHRALFAPDALAEAPIAATLRDGTVIAGTVDRLSVSDEVVRVVDFKTGRSVPASLRQVPDSHYRQMAAYAEALGIIFPGKRIEAALLYTSGPRLILLPLEDVGHPTHMGVNSNQETTSP</sequence>
<dbReference type="InterPro" id="IPR038726">
    <property type="entry name" value="PDDEXK_AddAB-type"/>
</dbReference>
<gene>
    <name evidence="19" type="primary">addA</name>
    <name evidence="19" type="ORF">GCM10022280_13520</name>
</gene>
<evidence type="ECO:0000256" key="13">
    <source>
        <dbReference type="ARBA" id="ARBA00034923"/>
    </source>
</evidence>
<dbReference type="GO" id="GO:0004386">
    <property type="term" value="F:helicase activity"/>
    <property type="evidence" value="ECO:0007669"/>
    <property type="project" value="UniProtKB-KW"/>
</dbReference>
<keyword evidence="10" id="KW-0413">Isomerase</keyword>
<dbReference type="Gene3D" id="3.90.320.10">
    <property type="match status" value="1"/>
</dbReference>
<keyword evidence="4 15" id="KW-0378">Hydrolase</keyword>
<dbReference type="InterPro" id="IPR014017">
    <property type="entry name" value="DNA_helicase_UvrD-like_C"/>
</dbReference>
<feature type="region of interest" description="Disordered" evidence="16">
    <location>
        <begin position="929"/>
        <end position="961"/>
    </location>
</feature>
<evidence type="ECO:0000256" key="10">
    <source>
        <dbReference type="ARBA" id="ARBA00023235"/>
    </source>
</evidence>
<dbReference type="InterPro" id="IPR000212">
    <property type="entry name" value="DNA_helicase_UvrD/REP"/>
</dbReference>
<feature type="domain" description="UvrD-like helicase ATP-binding" evidence="17">
    <location>
        <begin position="7"/>
        <end position="483"/>
    </location>
</feature>
<feature type="domain" description="UvrD-like helicase C-terminal" evidence="18">
    <location>
        <begin position="510"/>
        <end position="782"/>
    </location>
</feature>
<dbReference type="Gene3D" id="3.40.50.300">
    <property type="entry name" value="P-loop containing nucleotide triphosphate hydrolases"/>
    <property type="match status" value="4"/>
</dbReference>